<dbReference type="SUPFAM" id="SSF55961">
    <property type="entry name" value="Bet v1-like"/>
    <property type="match status" value="1"/>
</dbReference>
<proteinExistence type="predicted"/>
<evidence type="ECO:0000313" key="2">
    <source>
        <dbReference type="EMBL" id="MBY8824256.1"/>
    </source>
</evidence>
<gene>
    <name evidence="2" type="ORF">K7G82_18265</name>
</gene>
<sequence>MRTAVIGMVGVAAAGVYAAGDDAVHHERIVNQSPQAVYDLLAGSADLVEKRRIEDFRPDVQVPGRAPGAADATGSKTITFQVEKSANKAVSVEILADDEEIADIDFTVEPTGDGKTRLGATIDLDGGPVGMKPNFAMLKLGSGVMMDELVRGMERGDIKRFVNLDLPRIKGMMERAEAEQRGVTPHDPSRGVDIQRREREQAMRDAAKPMVDVSGGHPSSHGHDEWRRMQHSR</sequence>
<organism evidence="2 3">
    <name type="scientific">Sphingomonas colocasiae</name>
    <dbReference type="NCBI Taxonomy" id="1848973"/>
    <lineage>
        <taxon>Bacteria</taxon>
        <taxon>Pseudomonadati</taxon>
        <taxon>Pseudomonadota</taxon>
        <taxon>Alphaproteobacteria</taxon>
        <taxon>Sphingomonadales</taxon>
        <taxon>Sphingomonadaceae</taxon>
        <taxon>Sphingomonas</taxon>
    </lineage>
</organism>
<dbReference type="CDD" id="cd07812">
    <property type="entry name" value="SRPBCC"/>
    <property type="match status" value="1"/>
</dbReference>
<accession>A0ABS7PSK9</accession>
<dbReference type="RefSeq" id="WP_222991333.1">
    <property type="nucleotide sequence ID" value="NZ_JAINVV010000008.1"/>
</dbReference>
<feature type="compositionally biased region" description="Basic and acidic residues" evidence="1">
    <location>
        <begin position="187"/>
        <end position="207"/>
    </location>
</feature>
<name>A0ABS7PSK9_9SPHN</name>
<dbReference type="Proteomes" id="UP000706039">
    <property type="component" value="Unassembled WGS sequence"/>
</dbReference>
<protein>
    <submittedName>
        <fullName evidence="2">SRPBCC family protein</fullName>
    </submittedName>
</protein>
<comment type="caution">
    <text evidence="2">The sequence shown here is derived from an EMBL/GenBank/DDBJ whole genome shotgun (WGS) entry which is preliminary data.</text>
</comment>
<reference evidence="2 3" key="1">
    <citation type="submission" date="2021-08" db="EMBL/GenBank/DDBJ databases">
        <authorList>
            <person name="Tuo L."/>
        </authorList>
    </citation>
    <scope>NUCLEOTIDE SEQUENCE [LARGE SCALE GENOMIC DNA]</scope>
    <source>
        <strain evidence="2 3">JCM 31229</strain>
    </source>
</reference>
<evidence type="ECO:0000256" key="1">
    <source>
        <dbReference type="SAM" id="MobiDB-lite"/>
    </source>
</evidence>
<feature type="region of interest" description="Disordered" evidence="1">
    <location>
        <begin position="176"/>
        <end position="233"/>
    </location>
</feature>
<feature type="compositionally biased region" description="Basic and acidic residues" evidence="1">
    <location>
        <begin position="221"/>
        <end position="233"/>
    </location>
</feature>
<keyword evidence="3" id="KW-1185">Reference proteome</keyword>
<evidence type="ECO:0000313" key="3">
    <source>
        <dbReference type="Proteomes" id="UP000706039"/>
    </source>
</evidence>
<dbReference type="EMBL" id="JAINVV010000008">
    <property type="protein sequence ID" value="MBY8824256.1"/>
    <property type="molecule type" value="Genomic_DNA"/>
</dbReference>